<keyword evidence="3" id="KW-1185">Reference proteome</keyword>
<proteinExistence type="predicted"/>
<dbReference type="Gramene" id="Psat02G0244200-T1">
    <property type="protein sequence ID" value="KAI5436010.1"/>
    <property type="gene ID" value="KIW84_022442"/>
</dbReference>
<dbReference type="EMBL" id="JAMSHJ010000002">
    <property type="protein sequence ID" value="KAI5436010.1"/>
    <property type="molecule type" value="Genomic_DNA"/>
</dbReference>
<name>A0A9D5B9Z0_PEA</name>
<protein>
    <submittedName>
        <fullName evidence="2">Uncharacterized protein</fullName>
    </submittedName>
</protein>
<dbReference type="EMBL" id="JAMSHJ010000002">
    <property type="protein sequence ID" value="KAI5436008.1"/>
    <property type="molecule type" value="Genomic_DNA"/>
</dbReference>
<dbReference type="Gramene" id="Psat02G0244000-T1">
    <property type="protein sequence ID" value="KAI5436008.1"/>
    <property type="gene ID" value="KIW84_022440"/>
</dbReference>
<evidence type="ECO:0000313" key="1">
    <source>
        <dbReference type="EMBL" id="KAI5436008.1"/>
    </source>
</evidence>
<gene>
    <name evidence="1" type="ORF">KIW84_022440</name>
    <name evidence="2" type="ORF">KIW84_022442</name>
</gene>
<sequence>MAMARLMVSQHLCATNVEALRHWNKGLATDLELLIFDFDLQHGRFWKLKIKWLQGNKTGCLNQPRHRGHLSEMKHFGLVVHTTENENKSSSLPLSRLMRWWIHSCKSYEEFWTLSDPVHKLATTNLPRLETANTYHTKPYNKTGGNRNFKSGGRIEDAVGILTTMPCPNSSSWNSIITGFVNRNRVSEASL</sequence>
<organism evidence="2 3">
    <name type="scientific">Pisum sativum</name>
    <name type="common">Garden pea</name>
    <name type="synonym">Lathyrus oleraceus</name>
    <dbReference type="NCBI Taxonomy" id="3888"/>
    <lineage>
        <taxon>Eukaryota</taxon>
        <taxon>Viridiplantae</taxon>
        <taxon>Streptophyta</taxon>
        <taxon>Embryophyta</taxon>
        <taxon>Tracheophyta</taxon>
        <taxon>Spermatophyta</taxon>
        <taxon>Magnoliopsida</taxon>
        <taxon>eudicotyledons</taxon>
        <taxon>Gunneridae</taxon>
        <taxon>Pentapetalae</taxon>
        <taxon>rosids</taxon>
        <taxon>fabids</taxon>
        <taxon>Fabales</taxon>
        <taxon>Fabaceae</taxon>
        <taxon>Papilionoideae</taxon>
        <taxon>50 kb inversion clade</taxon>
        <taxon>NPAAA clade</taxon>
        <taxon>Hologalegina</taxon>
        <taxon>IRL clade</taxon>
        <taxon>Fabeae</taxon>
        <taxon>Lathyrus</taxon>
    </lineage>
</organism>
<comment type="caution">
    <text evidence="2">The sequence shown here is derived from an EMBL/GenBank/DDBJ whole genome shotgun (WGS) entry which is preliminary data.</text>
</comment>
<evidence type="ECO:0000313" key="3">
    <source>
        <dbReference type="Proteomes" id="UP001058974"/>
    </source>
</evidence>
<dbReference type="AlphaFoldDB" id="A0A9D5B9Z0"/>
<evidence type="ECO:0000313" key="2">
    <source>
        <dbReference type="EMBL" id="KAI5436010.1"/>
    </source>
</evidence>
<reference evidence="2 3" key="1">
    <citation type="journal article" date="2022" name="Nat. Genet.">
        <title>Improved pea reference genome and pan-genome highlight genomic features and evolutionary characteristics.</title>
        <authorList>
            <person name="Yang T."/>
            <person name="Liu R."/>
            <person name="Luo Y."/>
            <person name="Hu S."/>
            <person name="Wang D."/>
            <person name="Wang C."/>
            <person name="Pandey M.K."/>
            <person name="Ge S."/>
            <person name="Xu Q."/>
            <person name="Li N."/>
            <person name="Li G."/>
            <person name="Huang Y."/>
            <person name="Saxena R.K."/>
            <person name="Ji Y."/>
            <person name="Li M."/>
            <person name="Yan X."/>
            <person name="He Y."/>
            <person name="Liu Y."/>
            <person name="Wang X."/>
            <person name="Xiang C."/>
            <person name="Varshney R.K."/>
            <person name="Ding H."/>
            <person name="Gao S."/>
            <person name="Zong X."/>
        </authorList>
    </citation>
    <scope>NUCLEOTIDE SEQUENCE [LARGE SCALE GENOMIC DNA]</scope>
    <source>
        <strain evidence="2 3">cv. Zhongwan 6</strain>
    </source>
</reference>
<dbReference type="Proteomes" id="UP001058974">
    <property type="component" value="Chromosome 2"/>
</dbReference>
<accession>A0A9D5B9Z0</accession>